<feature type="compositionally biased region" description="Basic and acidic residues" evidence="2">
    <location>
        <begin position="67"/>
        <end position="77"/>
    </location>
</feature>
<feature type="compositionally biased region" description="Basic and acidic residues" evidence="2">
    <location>
        <begin position="460"/>
        <end position="472"/>
    </location>
</feature>
<feature type="region of interest" description="Disordered" evidence="2">
    <location>
        <begin position="242"/>
        <end position="278"/>
    </location>
</feature>
<keyword evidence="1" id="KW-0175">Coiled coil</keyword>
<name>A0AAD5F989_SILAS</name>
<keyword evidence="4" id="KW-1185">Reference proteome</keyword>
<feature type="compositionally biased region" description="Basic residues" evidence="2">
    <location>
        <begin position="1"/>
        <end position="11"/>
    </location>
</feature>
<evidence type="ECO:0000256" key="1">
    <source>
        <dbReference type="SAM" id="Coils"/>
    </source>
</evidence>
<evidence type="ECO:0000256" key="2">
    <source>
        <dbReference type="SAM" id="MobiDB-lite"/>
    </source>
</evidence>
<comment type="caution">
    <text evidence="3">The sequence shown here is derived from an EMBL/GenBank/DDBJ whole genome shotgun (WGS) entry which is preliminary data.</text>
</comment>
<dbReference type="InterPro" id="IPR033349">
    <property type="entry name" value="ATRIP"/>
</dbReference>
<dbReference type="PANTHER" id="PTHR28594:SF1">
    <property type="entry name" value="ATR-INTERACTING PROTEIN"/>
    <property type="match status" value="1"/>
</dbReference>
<feature type="region of interest" description="Disordered" evidence="2">
    <location>
        <begin position="64"/>
        <end position="106"/>
    </location>
</feature>
<dbReference type="EMBL" id="MU591762">
    <property type="protein sequence ID" value="KAI5607588.1"/>
    <property type="molecule type" value="Genomic_DNA"/>
</dbReference>
<dbReference type="GO" id="GO:0000077">
    <property type="term" value="P:DNA damage checkpoint signaling"/>
    <property type="evidence" value="ECO:0007669"/>
    <property type="project" value="InterPro"/>
</dbReference>
<dbReference type="AlphaFoldDB" id="A0AAD5F989"/>
<feature type="compositionally biased region" description="Polar residues" evidence="2">
    <location>
        <begin position="473"/>
        <end position="483"/>
    </location>
</feature>
<protein>
    <submittedName>
        <fullName evidence="3">ATR-interacting protein isoform X1</fullName>
    </submittedName>
</protein>
<reference evidence="3" key="1">
    <citation type="submission" date="2018-07" db="EMBL/GenBank/DDBJ databases">
        <title>Comparative genomics of catfishes provides insights into carnivory and benthic adaptation.</title>
        <authorList>
            <person name="Zhang Y."/>
            <person name="Wang D."/>
            <person name="Peng Z."/>
            <person name="Zheng S."/>
            <person name="Shao F."/>
            <person name="Tao W."/>
        </authorList>
    </citation>
    <scope>NUCLEOTIDE SEQUENCE</scope>
    <source>
        <strain evidence="3">Chongqing</strain>
    </source>
</reference>
<accession>A0AAD5F989</accession>
<feature type="compositionally biased region" description="Basic and acidic residues" evidence="2">
    <location>
        <begin position="251"/>
        <end position="278"/>
    </location>
</feature>
<feature type="coiled-coil region" evidence="1">
    <location>
        <begin position="113"/>
        <end position="204"/>
    </location>
</feature>
<dbReference type="GO" id="GO:0006281">
    <property type="term" value="P:DNA repair"/>
    <property type="evidence" value="ECO:0007669"/>
    <property type="project" value="TreeGrafter"/>
</dbReference>
<feature type="region of interest" description="Disordered" evidence="2">
    <location>
        <begin position="457"/>
        <end position="483"/>
    </location>
</feature>
<proteinExistence type="predicted"/>
<evidence type="ECO:0000313" key="3">
    <source>
        <dbReference type="EMBL" id="KAI5607588.1"/>
    </source>
</evidence>
<gene>
    <name evidence="3" type="ORF">C0J50_1899</name>
</gene>
<evidence type="ECO:0000313" key="4">
    <source>
        <dbReference type="Proteomes" id="UP001205998"/>
    </source>
</evidence>
<dbReference type="Proteomes" id="UP001205998">
    <property type="component" value="Unassembled WGS sequence"/>
</dbReference>
<organism evidence="3 4">
    <name type="scientific">Silurus asotus</name>
    <name type="common">Amur catfish</name>
    <name type="synonym">Parasilurus asotus</name>
    <dbReference type="NCBI Taxonomy" id="30991"/>
    <lineage>
        <taxon>Eukaryota</taxon>
        <taxon>Metazoa</taxon>
        <taxon>Chordata</taxon>
        <taxon>Craniata</taxon>
        <taxon>Vertebrata</taxon>
        <taxon>Euteleostomi</taxon>
        <taxon>Actinopterygii</taxon>
        <taxon>Neopterygii</taxon>
        <taxon>Teleostei</taxon>
        <taxon>Ostariophysi</taxon>
        <taxon>Siluriformes</taxon>
        <taxon>Siluridae</taxon>
        <taxon>Silurus</taxon>
    </lineage>
</organism>
<feature type="region of interest" description="Disordered" evidence="2">
    <location>
        <begin position="1"/>
        <end position="26"/>
    </location>
</feature>
<sequence length="820" mass="91769">MDFPPSKRHRGSHNEDPAGTDVFGDEEDFTQDDLEEIDIIASQAFTRDVQATSSKRSFASISVYPEQNKEPKKEGRKTFAIGNSHPSSSPYNNMEPKRNDTAGNAQNRDELYYSHLEAQQAELKRKLKEVEEQILMKNGEIRVLRDSLRLANQEKEQQKQAYLELEKEKAHIQSEKEKELSKKFESLKSELHFKQAEMNEMRNKLQSSERGAKIVGTPVRNSGNSPGSRAFVTKESFSAELPVKPSVAKSQHVEGEKQIHGKSDKEHASPATRDTDEIHHKGPVLLNLLLQHPLEPSSLGLCHLLCISPDALPAIFTQLDYTSPTSSVSSSTSSTDTRVLHQPRVYFHQYQSQAMSGLARLTHCPSTQLFRRSCPSAVHLLPLLHYHISLYCQTLETIDRSGKSPLQAAALSGGSDSSSATTVEESLGAQEEFALAAMKALYHIVCESGEAVNSVLSDQGGKDSKKSSEHRCSQPQSAGHSSTADKACDELQSHSLLLQKLFQLVDLKFVSNACHREAVVNCSLRILCALAERAEECQLWRFQVVLASQAVTQNVSLDSPYSTVCLFVRFLALLVDCDKIAHKLCSHNYVCPFVQFFLYVTSRPNKVVTEDMWSRLEVEWVGYIRQQVDILSSKLVLEAGKMGERKNMSEFDKGQIVTSRRLGQNISKTAALVGCSWSAVVVRLLSKLFTQKTSTWTAFSAECNCPCSSEVVRTVVVVLHRQWLSIKNQEKHVGGVQTWTSSGVHSLRETLMLLHWLLLNDSSFSMHCLDVLHMYHQIIPAIRDTLRRIPDLSECEELAIEDLCRPEAEEVEDMDIDAAS</sequence>
<dbReference type="PANTHER" id="PTHR28594">
    <property type="entry name" value="ATR-INTERACTING PROTEIN"/>
    <property type="match status" value="1"/>
</dbReference>